<dbReference type="Pfam" id="PF03527">
    <property type="entry name" value="RHS"/>
    <property type="match status" value="1"/>
</dbReference>
<comment type="similarity">
    <text evidence="1">Belongs to the RHS family.</text>
</comment>
<dbReference type="EMBL" id="WHZZ01000001">
    <property type="protein sequence ID" value="MQL46542.1"/>
    <property type="molecule type" value="Genomic_DNA"/>
</dbReference>
<evidence type="ECO:0000256" key="2">
    <source>
        <dbReference type="SAM" id="MobiDB-lite"/>
    </source>
</evidence>
<dbReference type="PANTHER" id="PTHR32305">
    <property type="match status" value="1"/>
</dbReference>
<dbReference type="Gene3D" id="2.180.10.10">
    <property type="entry name" value="RHS repeat-associated core"/>
    <property type="match status" value="1"/>
</dbReference>
<dbReference type="InterPro" id="IPR022385">
    <property type="entry name" value="Rhs_assc_core"/>
</dbReference>
<evidence type="ECO:0000259" key="3">
    <source>
        <dbReference type="Pfam" id="PF03527"/>
    </source>
</evidence>
<gene>
    <name evidence="4" type="ORF">GEA64_00395</name>
</gene>
<name>A0A7C9KB76_9GAMM</name>
<dbReference type="Proteomes" id="UP000481739">
    <property type="component" value="Unassembled WGS sequence"/>
</dbReference>
<protein>
    <submittedName>
        <fullName evidence="4">Rhs family protein</fullName>
    </submittedName>
</protein>
<feature type="compositionally biased region" description="Polar residues" evidence="2">
    <location>
        <begin position="267"/>
        <end position="280"/>
    </location>
</feature>
<dbReference type="PANTHER" id="PTHR32305:SF15">
    <property type="entry name" value="PROTEIN RHSA-RELATED"/>
    <property type="match status" value="1"/>
</dbReference>
<organism evidence="4 5">
    <name type="scientific">Photorhabdus khanii</name>
    <dbReference type="NCBI Taxonomy" id="1004150"/>
    <lineage>
        <taxon>Bacteria</taxon>
        <taxon>Pseudomonadati</taxon>
        <taxon>Pseudomonadota</taxon>
        <taxon>Gammaproteobacteria</taxon>
        <taxon>Enterobacterales</taxon>
        <taxon>Morganellaceae</taxon>
        <taxon>Photorhabdus</taxon>
    </lineage>
</organism>
<dbReference type="InterPro" id="IPR001826">
    <property type="entry name" value="RHS"/>
</dbReference>
<dbReference type="AlphaFoldDB" id="A0A7C9KB76"/>
<accession>A0A7C9KB76</accession>
<evidence type="ECO:0000313" key="5">
    <source>
        <dbReference type="Proteomes" id="UP000481739"/>
    </source>
</evidence>
<dbReference type="NCBIfam" id="TIGR03696">
    <property type="entry name" value="Rhs_assc_core"/>
    <property type="match status" value="1"/>
</dbReference>
<comment type="caution">
    <text evidence="4">The sequence shown here is derived from an EMBL/GenBank/DDBJ whole genome shotgun (WGS) entry which is preliminary data.</text>
</comment>
<evidence type="ECO:0000256" key="1">
    <source>
        <dbReference type="ARBA" id="ARBA00009455"/>
    </source>
</evidence>
<reference evidence="4 5" key="1">
    <citation type="journal article" date="2019" name="Nature">
        <title>A new antibiotic selectively kills Gram-negative pathogens.</title>
        <authorList>
            <person name="Imai Y."/>
            <person name="Meyer K.J."/>
            <person name="Iinishi A."/>
            <person name="Favre-Godal Q."/>
            <person name="Green R."/>
            <person name="Manuse S."/>
            <person name="Caboni M."/>
            <person name="Mori M."/>
            <person name="Niles S."/>
            <person name="Ghiglieri M."/>
            <person name="Honrao C."/>
            <person name="Ma X."/>
            <person name="Guo J.J."/>
            <person name="Makriyannis A."/>
            <person name="Linares-Otoya L."/>
            <person name="Boehringer N."/>
            <person name="Wuisan Z.G."/>
            <person name="Kaur H."/>
            <person name="Wu R."/>
            <person name="Mateus A."/>
            <person name="Typas A."/>
            <person name="Savitski M.M."/>
            <person name="Espinoza J.L."/>
            <person name="O'Rourke A."/>
            <person name="Nelson K.E."/>
            <person name="Hiller S."/>
            <person name="Noinaj N."/>
            <person name="Schaeberle T.F."/>
            <person name="D'Onofrio A."/>
            <person name="Lewis K."/>
        </authorList>
    </citation>
    <scope>NUCLEOTIDE SEQUENCE [LARGE SCALE GENOMIC DNA]</scope>
    <source>
        <strain evidence="4 5">HGB 1456</strain>
    </source>
</reference>
<feature type="region of interest" description="Disordered" evidence="2">
    <location>
        <begin position="262"/>
        <end position="282"/>
    </location>
</feature>
<dbReference type="InterPro" id="IPR050708">
    <property type="entry name" value="T6SS_VgrG/RHS"/>
</dbReference>
<proteinExistence type="inferred from homology"/>
<evidence type="ECO:0000313" key="4">
    <source>
        <dbReference type="EMBL" id="MQL46542.1"/>
    </source>
</evidence>
<sequence length="353" mass="40236">MSYWRKWRYEHDPHGNITRRECRWYETQDYRYDGDNRLTVAKIGNTTARYHYDALGRRIRKGVKIGIDGLARYEQTDFVWHGLRLLQECDGKSGETQTYCYESHDSYTPLASIVTRGARHNDFWYHTDINGAPLEVTDEDGKIAWAGKYHIFGELDGPPLAYFTDPARSSTSCDFRQNLRYAGQYFDNETGLHFNTYRYYAPEIGRFITPDPIGLAGGLNLYTYAPNPLSWIDPWGLSGEPIGSEDNPFSSSGAARREAMRQAGIPISQQPTNQSRNSSGWEYRYKVPKPGGGTIPATVQQQTMDVSHPDQPHWEAGKVKVDPRTGETRMNDYGRPKIANPKGKAYYKNKCGG</sequence>
<feature type="domain" description="RHS protein conserved region" evidence="3">
    <location>
        <begin position="124"/>
        <end position="154"/>
    </location>
</feature>